<proteinExistence type="predicted"/>
<evidence type="ECO:0000313" key="2">
    <source>
        <dbReference type="Proteomes" id="UP000318138"/>
    </source>
</evidence>
<accession>A0A859FGK3</accession>
<name>A0A859FGK3_9BACI</name>
<sequence length="120" mass="14134">MKAKPFQHLKEEAVRYMISSISLEREYMSGTEKDLLDIAFSKVVLSRKNAELDSMEMILLSKALKRLSVRLFEQYGREAFKPTRRELINTAHKIDIARLYHQKKHHPLNDLKKHKKILTA</sequence>
<dbReference type="RefSeq" id="WP_176009921.1">
    <property type="nucleotide sequence ID" value="NZ_CP041372.2"/>
</dbReference>
<evidence type="ECO:0000313" key="1">
    <source>
        <dbReference type="EMBL" id="QKS71938.1"/>
    </source>
</evidence>
<dbReference type="KEGG" id="psua:FLK61_35310"/>
<keyword evidence="2" id="KW-1185">Reference proteome</keyword>
<dbReference type="EMBL" id="CP041372">
    <property type="protein sequence ID" value="QKS71938.1"/>
    <property type="molecule type" value="Genomic_DNA"/>
</dbReference>
<protein>
    <submittedName>
        <fullName evidence="1">Uncharacterized protein</fullName>
    </submittedName>
</protein>
<reference evidence="2" key="1">
    <citation type="submission" date="2019-07" db="EMBL/GenBank/DDBJ databases">
        <title>Bacillus alkalisoli sp. nov. isolated from saline soil.</title>
        <authorList>
            <person name="Sun J.-Q."/>
            <person name="Xu L."/>
        </authorList>
    </citation>
    <scope>NUCLEOTIDE SEQUENCE [LARGE SCALE GENOMIC DNA]</scope>
    <source>
        <strain evidence="2">M4U3P1</strain>
    </source>
</reference>
<organism evidence="1 2">
    <name type="scientific">Paenalkalicoccus suaedae</name>
    <dbReference type="NCBI Taxonomy" id="2592382"/>
    <lineage>
        <taxon>Bacteria</taxon>
        <taxon>Bacillati</taxon>
        <taxon>Bacillota</taxon>
        <taxon>Bacilli</taxon>
        <taxon>Bacillales</taxon>
        <taxon>Bacillaceae</taxon>
        <taxon>Paenalkalicoccus</taxon>
    </lineage>
</organism>
<dbReference type="Proteomes" id="UP000318138">
    <property type="component" value="Chromosome"/>
</dbReference>
<gene>
    <name evidence="1" type="ORF">FLK61_35310</name>
</gene>
<dbReference type="AlphaFoldDB" id="A0A859FGK3"/>